<feature type="region of interest" description="Disordered" evidence="1">
    <location>
        <begin position="1"/>
        <end position="34"/>
    </location>
</feature>
<dbReference type="RefSeq" id="WP_105864048.1">
    <property type="nucleotide sequence ID" value="NZ_PUEJ01000008.1"/>
</dbReference>
<evidence type="ECO:0000313" key="3">
    <source>
        <dbReference type="Proteomes" id="UP000237682"/>
    </source>
</evidence>
<organism evidence="2 3">
    <name type="scientific">Labrys okinawensis</name>
    <dbReference type="NCBI Taxonomy" id="346911"/>
    <lineage>
        <taxon>Bacteria</taxon>
        <taxon>Pseudomonadati</taxon>
        <taxon>Pseudomonadota</taxon>
        <taxon>Alphaproteobacteria</taxon>
        <taxon>Hyphomicrobiales</taxon>
        <taxon>Xanthobacteraceae</taxon>
        <taxon>Labrys</taxon>
    </lineage>
</organism>
<dbReference type="Proteomes" id="UP000237682">
    <property type="component" value="Unassembled WGS sequence"/>
</dbReference>
<proteinExistence type="predicted"/>
<reference evidence="2 3" key="1">
    <citation type="submission" date="2018-02" db="EMBL/GenBank/DDBJ databases">
        <title>Whole genome sequencing of endophytic bacterium.</title>
        <authorList>
            <person name="Eedara R."/>
            <person name="Podile A.R."/>
        </authorList>
    </citation>
    <scope>NUCLEOTIDE SEQUENCE [LARGE SCALE GENOMIC DNA]</scope>
    <source>
        <strain evidence="2 3">RP1T</strain>
    </source>
</reference>
<sequence>MMDPANPGAAMAGTPADATVPPANDGSPAGGATDFLAGLRNAESRQWVESKGYKALDPLVESARHADRLQTEYNELKARALIPPAADAGPEEWQAFHARLGRPETAEGYEFRMPQGLPEGFAYDSDSAGAYRSWAHEAGLTPRQAQSLHDRFVQHQAGQQSTYVQAIVERGEAAQAALTKAWGDRNSQAFRQNVEFADRFIRQNGGEALIGELKSNGLLSPDGYVLSPALAQAMARAGRALYAEDQFATGGVAAQSRSAAETLYPVDPFRR</sequence>
<evidence type="ECO:0000256" key="1">
    <source>
        <dbReference type="SAM" id="MobiDB-lite"/>
    </source>
</evidence>
<comment type="caution">
    <text evidence="2">The sequence shown here is derived from an EMBL/GenBank/DDBJ whole genome shotgun (WGS) entry which is preliminary data.</text>
</comment>
<keyword evidence="3" id="KW-1185">Reference proteome</keyword>
<evidence type="ECO:0000313" key="2">
    <source>
        <dbReference type="EMBL" id="PRH85488.1"/>
    </source>
</evidence>
<protein>
    <submittedName>
        <fullName evidence="2">Uncharacterized protein</fullName>
    </submittedName>
</protein>
<dbReference type="EMBL" id="PUEJ01000008">
    <property type="protein sequence ID" value="PRH85488.1"/>
    <property type="molecule type" value="Genomic_DNA"/>
</dbReference>
<name>A0A2S9Q804_9HYPH</name>
<accession>A0A2S9Q804</accession>
<dbReference type="OrthoDB" id="8478262at2"/>
<gene>
    <name evidence="2" type="ORF">C5L14_21100</name>
</gene>
<dbReference type="AlphaFoldDB" id="A0A2S9Q804"/>